<feature type="region of interest" description="Disordered" evidence="1">
    <location>
        <begin position="38"/>
        <end position="370"/>
    </location>
</feature>
<feature type="compositionally biased region" description="Low complexity" evidence="1">
    <location>
        <begin position="434"/>
        <end position="447"/>
    </location>
</feature>
<feature type="compositionally biased region" description="Low complexity" evidence="1">
    <location>
        <begin position="392"/>
        <end position="405"/>
    </location>
</feature>
<reference evidence="3" key="1">
    <citation type="submission" date="2025-08" db="UniProtKB">
        <authorList>
            <consortium name="RefSeq"/>
        </authorList>
    </citation>
    <scope>IDENTIFICATION</scope>
    <source>
        <tissue evidence="3">Brain</tissue>
    </source>
</reference>
<feature type="compositionally biased region" description="Low complexity" evidence="1">
    <location>
        <begin position="469"/>
        <end position="478"/>
    </location>
</feature>
<dbReference type="GeneID" id="123392143"/>
<feature type="region of interest" description="Disordered" evidence="1">
    <location>
        <begin position="694"/>
        <end position="718"/>
    </location>
</feature>
<feature type="compositionally biased region" description="Low complexity" evidence="1">
    <location>
        <begin position="253"/>
        <end position="262"/>
    </location>
</feature>
<feature type="region of interest" description="Disordered" evidence="1">
    <location>
        <begin position="522"/>
        <end position="550"/>
    </location>
</feature>
<organism evidence="2 3">
    <name type="scientific">Mustela putorius furo</name>
    <name type="common">European domestic ferret</name>
    <name type="synonym">Mustela furo</name>
    <dbReference type="NCBI Taxonomy" id="9669"/>
    <lineage>
        <taxon>Eukaryota</taxon>
        <taxon>Metazoa</taxon>
        <taxon>Chordata</taxon>
        <taxon>Craniata</taxon>
        <taxon>Vertebrata</taxon>
        <taxon>Euteleostomi</taxon>
        <taxon>Mammalia</taxon>
        <taxon>Eutheria</taxon>
        <taxon>Laurasiatheria</taxon>
        <taxon>Carnivora</taxon>
        <taxon>Caniformia</taxon>
        <taxon>Musteloidea</taxon>
        <taxon>Mustelidae</taxon>
        <taxon>Mustelinae</taxon>
        <taxon>Mustela</taxon>
    </lineage>
</organism>
<feature type="compositionally biased region" description="Low complexity" evidence="1">
    <location>
        <begin position="272"/>
        <end position="320"/>
    </location>
</feature>
<keyword evidence="2" id="KW-1185">Reference proteome</keyword>
<feature type="compositionally biased region" description="Pro residues" evidence="1">
    <location>
        <begin position="128"/>
        <end position="138"/>
    </location>
</feature>
<evidence type="ECO:0000256" key="1">
    <source>
        <dbReference type="SAM" id="MobiDB-lite"/>
    </source>
</evidence>
<feature type="compositionally biased region" description="Low complexity" evidence="1">
    <location>
        <begin position="147"/>
        <end position="169"/>
    </location>
</feature>
<dbReference type="RefSeq" id="XP_044936234.1">
    <property type="nucleotide sequence ID" value="XM_045080299.1"/>
</dbReference>
<name>A0A8U0V344_MUSPF</name>
<accession>A0A8U0V344</accession>
<evidence type="ECO:0000313" key="3">
    <source>
        <dbReference type="RefSeq" id="XP_044936234.1"/>
    </source>
</evidence>
<feature type="compositionally biased region" description="Pro residues" evidence="1">
    <location>
        <begin position="355"/>
        <end position="368"/>
    </location>
</feature>
<feature type="compositionally biased region" description="Pro residues" evidence="1">
    <location>
        <begin position="626"/>
        <end position="635"/>
    </location>
</feature>
<gene>
    <name evidence="3" type="primary">LOC123392143</name>
</gene>
<feature type="region of interest" description="Disordered" evidence="1">
    <location>
        <begin position="626"/>
        <end position="671"/>
    </location>
</feature>
<proteinExistence type="predicted"/>
<dbReference type="AlphaFoldDB" id="A0A8U0V344"/>
<protein>
    <submittedName>
        <fullName evidence="3">Collagen alpha-1(I) chain-like</fullName>
    </submittedName>
</protein>
<feature type="region of interest" description="Disordered" evidence="1">
    <location>
        <begin position="392"/>
        <end position="501"/>
    </location>
</feature>
<feature type="compositionally biased region" description="Pro residues" evidence="1">
    <location>
        <begin position="334"/>
        <end position="344"/>
    </location>
</feature>
<dbReference type="Proteomes" id="UP000000715">
    <property type="component" value="Unplaced"/>
</dbReference>
<evidence type="ECO:0000313" key="2">
    <source>
        <dbReference type="Proteomes" id="UP000000715"/>
    </source>
</evidence>
<sequence length="718" mass="73674">MPGARQARDVHVADLKAASQLHLPPLRQDCLIPEILQSPAPALAPPPNSRALQTGKPARGATGPRGNDRPPRSHGASGNDRPRHRHGHADRRPQGPEGSRWPSALPASGSPGTAPTSPLRRRRGQRSPPRPPPRPPPRARSQRRPRAPAGTRAAGAGDARCPPAASEAPGSGGSSLRTGRASGRFRGTPPAPSRPGTAAALPRGSGSPSEPARERKEAAPPTPTRGGGSARREHGAPRGFRGNGLGACAAHSRGAPGPDLAGPAPPTPTPPRRGAVSRAEALGAEALGAEAEGRACGASAVRTARGLSGSARCARGSAAPRFRRRGAPGSEPSAAPPARSPAPDPGALAAHRPPRPSPSPSPAPPGPAARPCGSAPCFLLFGARPTLLSPQGWAPAPGAPCGVVPGRPPTARPRRRAALSRPRPWGPCRGEGGRAAARAARGVSVRDASAREALAREAGPGAAPPRGPRGPWARAPGEVGEARALREGLAGSPGEFGARGPRTVARRLWVSVLRRERRRRLGPRTRGRPCGAVGGEGRSPWSREWRPDAGLVPRDAGEQVRDLGLRPFPEPSGAQRQPGSCRGRLLCSRGLTAASARACPVWRPSRTRTASPALCVAASSPPGALPPGALPPRLPARPAVPGASEGPFCPRRVESAESTDATPAAPRPGPLALPSTLLHHLTAAFLAVIPAGRPSRPAETRSLLASGFSSVRRTRGRR</sequence>